<protein>
    <recommendedName>
        <fullName evidence="2">SIS domain-containing protein</fullName>
    </recommendedName>
</protein>
<accession>A0A8H3I596</accession>
<dbReference type="GO" id="GO:0097367">
    <property type="term" value="F:carbohydrate derivative binding"/>
    <property type="evidence" value="ECO:0007669"/>
    <property type="project" value="InterPro"/>
</dbReference>
<dbReference type="Gene3D" id="3.40.50.10490">
    <property type="entry name" value="Glucose-6-phosphate isomerase like protein, domain 1"/>
    <property type="match status" value="1"/>
</dbReference>
<evidence type="ECO:0000313" key="3">
    <source>
        <dbReference type="EMBL" id="CAF9915442.1"/>
    </source>
</evidence>
<feature type="compositionally biased region" description="Polar residues" evidence="1">
    <location>
        <begin position="1"/>
        <end position="11"/>
    </location>
</feature>
<dbReference type="AlphaFoldDB" id="A0A8H3I596"/>
<organism evidence="3 4">
    <name type="scientific">Alectoria fallacina</name>
    <dbReference type="NCBI Taxonomy" id="1903189"/>
    <lineage>
        <taxon>Eukaryota</taxon>
        <taxon>Fungi</taxon>
        <taxon>Dikarya</taxon>
        <taxon>Ascomycota</taxon>
        <taxon>Pezizomycotina</taxon>
        <taxon>Lecanoromycetes</taxon>
        <taxon>OSLEUM clade</taxon>
        <taxon>Lecanoromycetidae</taxon>
        <taxon>Lecanorales</taxon>
        <taxon>Lecanorineae</taxon>
        <taxon>Parmeliaceae</taxon>
        <taxon>Alectoria</taxon>
    </lineage>
</organism>
<gene>
    <name evidence="3" type="ORF">ALECFALPRED_010197</name>
</gene>
<dbReference type="Proteomes" id="UP000664203">
    <property type="component" value="Unassembled WGS sequence"/>
</dbReference>
<evidence type="ECO:0000259" key="2">
    <source>
        <dbReference type="PROSITE" id="PS51464"/>
    </source>
</evidence>
<comment type="caution">
    <text evidence="3">The sequence shown here is derived from an EMBL/GenBank/DDBJ whole genome shotgun (WGS) entry which is preliminary data.</text>
</comment>
<dbReference type="InterPro" id="IPR046348">
    <property type="entry name" value="SIS_dom_sf"/>
</dbReference>
<feature type="domain" description="SIS" evidence="2">
    <location>
        <begin position="81"/>
        <end position="142"/>
    </location>
</feature>
<dbReference type="GO" id="GO:1901135">
    <property type="term" value="P:carbohydrate derivative metabolic process"/>
    <property type="evidence" value="ECO:0007669"/>
    <property type="project" value="InterPro"/>
</dbReference>
<proteinExistence type="predicted"/>
<feature type="region of interest" description="Disordered" evidence="1">
    <location>
        <begin position="1"/>
        <end position="37"/>
    </location>
</feature>
<dbReference type="EMBL" id="CAJPDR010000083">
    <property type="protein sequence ID" value="CAF9915442.1"/>
    <property type="molecule type" value="Genomic_DNA"/>
</dbReference>
<dbReference type="SUPFAM" id="SSF53697">
    <property type="entry name" value="SIS domain"/>
    <property type="match status" value="1"/>
</dbReference>
<dbReference type="PROSITE" id="PS51464">
    <property type="entry name" value="SIS"/>
    <property type="match status" value="1"/>
</dbReference>
<reference evidence="3" key="1">
    <citation type="submission" date="2021-03" db="EMBL/GenBank/DDBJ databases">
        <authorList>
            <person name="Tagirdzhanova G."/>
        </authorList>
    </citation>
    <scope>NUCLEOTIDE SEQUENCE</scope>
</reference>
<dbReference type="OrthoDB" id="1872003at2759"/>
<evidence type="ECO:0000313" key="4">
    <source>
        <dbReference type="Proteomes" id="UP000664203"/>
    </source>
</evidence>
<dbReference type="PANTHER" id="PTHR38418">
    <property type="entry name" value="SUGAR ISOMERASE, KPSF/GUTQ (AFU_ORTHOLOGUE AFUA_6G08860)"/>
    <property type="match status" value="1"/>
</dbReference>
<dbReference type="InterPro" id="IPR001347">
    <property type="entry name" value="SIS_dom"/>
</dbReference>
<sequence>MGESEMLSTAMFQLPPTPTSPLSSAAMSDAGGSIDETGSRDALATALHVIRTERDALTQLESRYESDVIAQEGFANSVDAISTSINSGGKLVVVGVGKSGKIGQKAVATMNSFGIRCAFLHPTEALHGDLGMIGEVNVLVTI</sequence>
<dbReference type="PANTHER" id="PTHR38418:SF2">
    <property type="entry name" value="SUGAR ISOMERASE, KPSF_GUTQ (AFU_ORTHOLOGUE AFUA_6G08860)"/>
    <property type="match status" value="1"/>
</dbReference>
<name>A0A8H3I596_9LECA</name>
<keyword evidence="4" id="KW-1185">Reference proteome</keyword>
<evidence type="ECO:0000256" key="1">
    <source>
        <dbReference type="SAM" id="MobiDB-lite"/>
    </source>
</evidence>